<protein>
    <submittedName>
        <fullName evidence="2">Class I SAM-dependent methyltransferase</fullName>
        <ecNumber evidence="2">2.1.-.-</ecNumber>
    </submittedName>
</protein>
<reference evidence="3" key="1">
    <citation type="journal article" date="2019" name="Int. J. Syst. Evol. Microbiol.">
        <title>The Global Catalogue of Microorganisms (GCM) 10K type strain sequencing project: providing services to taxonomists for standard genome sequencing and annotation.</title>
        <authorList>
            <consortium name="The Broad Institute Genomics Platform"/>
            <consortium name="The Broad Institute Genome Sequencing Center for Infectious Disease"/>
            <person name="Wu L."/>
            <person name="Ma J."/>
        </authorList>
    </citation>
    <scope>NUCLEOTIDE SEQUENCE [LARGE SCALE GENOMIC DNA]</scope>
    <source>
        <strain evidence="3">CGMCC 1.10759</strain>
    </source>
</reference>
<gene>
    <name evidence="2" type="ORF">ACFPN2_23495</name>
</gene>
<comment type="caution">
    <text evidence="2">The sequence shown here is derived from an EMBL/GenBank/DDBJ whole genome shotgun (WGS) entry which is preliminary data.</text>
</comment>
<dbReference type="RefSeq" id="WP_380601134.1">
    <property type="nucleotide sequence ID" value="NZ_JBHSDU010000014.1"/>
</dbReference>
<dbReference type="EC" id="2.1.-.-" evidence="2"/>
<keyword evidence="2" id="KW-0489">Methyltransferase</keyword>
<evidence type="ECO:0000259" key="1">
    <source>
        <dbReference type="Pfam" id="PF13649"/>
    </source>
</evidence>
<organism evidence="2 3">
    <name type="scientific">Steroidobacter flavus</name>
    <dbReference type="NCBI Taxonomy" id="1842136"/>
    <lineage>
        <taxon>Bacteria</taxon>
        <taxon>Pseudomonadati</taxon>
        <taxon>Pseudomonadota</taxon>
        <taxon>Gammaproteobacteria</taxon>
        <taxon>Steroidobacterales</taxon>
        <taxon>Steroidobacteraceae</taxon>
        <taxon>Steroidobacter</taxon>
    </lineage>
</organism>
<dbReference type="CDD" id="cd02440">
    <property type="entry name" value="AdoMet_MTases"/>
    <property type="match status" value="1"/>
</dbReference>
<dbReference type="SUPFAM" id="SSF53335">
    <property type="entry name" value="S-adenosyl-L-methionine-dependent methyltransferases"/>
    <property type="match status" value="1"/>
</dbReference>
<keyword evidence="3" id="KW-1185">Reference proteome</keyword>
<evidence type="ECO:0000313" key="2">
    <source>
        <dbReference type="EMBL" id="MFC4312065.1"/>
    </source>
</evidence>
<dbReference type="GO" id="GO:0008168">
    <property type="term" value="F:methyltransferase activity"/>
    <property type="evidence" value="ECO:0007669"/>
    <property type="project" value="UniProtKB-KW"/>
</dbReference>
<name>A0ABV8SY56_9GAMM</name>
<evidence type="ECO:0000313" key="3">
    <source>
        <dbReference type="Proteomes" id="UP001595904"/>
    </source>
</evidence>
<dbReference type="Proteomes" id="UP001595904">
    <property type="component" value="Unassembled WGS sequence"/>
</dbReference>
<dbReference type="Gene3D" id="3.40.50.150">
    <property type="entry name" value="Vaccinia Virus protein VP39"/>
    <property type="match status" value="1"/>
</dbReference>
<sequence length="194" mass="22569">MPRRGPATREYWETYPTTHFQELGETCHTLMQEVLHVSPDRNAAILDMGCNVGRHLNFLYEKGYRNLRGVDFNSNALAEMALRYGPMHAGARLYEMSFEEFLTSVDDPVDVAYTRGATFELVHPSFPLIKELCARVRKHVVLAIHEAGHDYPRCWEYEFARQGFELMKLQRQVASHLPRTKIVTFLTFERITPY</sequence>
<feature type="domain" description="Methyltransferase" evidence="1">
    <location>
        <begin position="45"/>
        <end position="134"/>
    </location>
</feature>
<dbReference type="GO" id="GO:0032259">
    <property type="term" value="P:methylation"/>
    <property type="evidence" value="ECO:0007669"/>
    <property type="project" value="UniProtKB-KW"/>
</dbReference>
<dbReference type="Pfam" id="PF13649">
    <property type="entry name" value="Methyltransf_25"/>
    <property type="match status" value="1"/>
</dbReference>
<proteinExistence type="predicted"/>
<dbReference type="InterPro" id="IPR041698">
    <property type="entry name" value="Methyltransf_25"/>
</dbReference>
<dbReference type="EMBL" id="JBHSDU010000014">
    <property type="protein sequence ID" value="MFC4312065.1"/>
    <property type="molecule type" value="Genomic_DNA"/>
</dbReference>
<keyword evidence="2" id="KW-0808">Transferase</keyword>
<dbReference type="InterPro" id="IPR029063">
    <property type="entry name" value="SAM-dependent_MTases_sf"/>
</dbReference>
<accession>A0ABV8SY56</accession>